<dbReference type="EMBL" id="JBHSNP010000026">
    <property type="protein sequence ID" value="MFC5603950.1"/>
    <property type="molecule type" value="Genomic_DNA"/>
</dbReference>
<sequence>MRKTVDSEKGYALLVVLFLIVFIFTVSAVFFRGSLSNAKQEQKVDQNHLAVVAAEMGVDYYVGKVNNEERKFQKEVLNGIQADLTKLNDCGGRPNTTKPGCNIKSIETILKEAKDDYLKKVETLVSSIKISEPINVKLSSKVGSSPYSFQIDKNEVSWQENGGKLIIKLGIIGNSKAEKPKLLKTVLAYEVPKFVVRKSGNNNQPSAKPVDIYKFFKDKSDFVKNVGCSEKNGHCSSGKFYSDGNKIANNPNNQGGLIWVHNGYLDANNMNQFNFTLIVNSLNGKNMNQMKGKLILLGDEDNKGKITDKISVGFQSSGKICVNVDGFSKSDIEKISFDKPAQVYFYSSSKSPVWPSNANNSPKRSGSLVDFVNECIGQPLIESGSSEVVQYEIFESALDLLVDVNY</sequence>
<gene>
    <name evidence="2" type="ORF">ACFPTP_12040</name>
</gene>
<evidence type="ECO:0000313" key="2">
    <source>
        <dbReference type="EMBL" id="MFC5603950.1"/>
    </source>
</evidence>
<accession>A0ABW0TY22</accession>
<keyword evidence="1" id="KW-1133">Transmembrane helix</keyword>
<keyword evidence="1" id="KW-0812">Transmembrane</keyword>
<proteinExistence type="predicted"/>
<evidence type="ECO:0000256" key="1">
    <source>
        <dbReference type="SAM" id="Phobius"/>
    </source>
</evidence>
<organism evidence="2 3">
    <name type="scientific">Sporosarcina koreensis</name>
    <dbReference type="NCBI Taxonomy" id="334735"/>
    <lineage>
        <taxon>Bacteria</taxon>
        <taxon>Bacillati</taxon>
        <taxon>Bacillota</taxon>
        <taxon>Bacilli</taxon>
        <taxon>Bacillales</taxon>
        <taxon>Caryophanaceae</taxon>
        <taxon>Sporosarcina</taxon>
    </lineage>
</organism>
<protein>
    <recommendedName>
        <fullName evidence="4">Flp pilus-assembly TadG-like N-terminal domain-containing protein</fullName>
    </recommendedName>
</protein>
<name>A0ABW0TY22_9BACL</name>
<evidence type="ECO:0000313" key="3">
    <source>
        <dbReference type="Proteomes" id="UP001596071"/>
    </source>
</evidence>
<evidence type="ECO:0008006" key="4">
    <source>
        <dbReference type="Google" id="ProtNLM"/>
    </source>
</evidence>
<dbReference type="RefSeq" id="WP_381445197.1">
    <property type="nucleotide sequence ID" value="NZ_JBHSNP010000026.1"/>
</dbReference>
<dbReference type="Proteomes" id="UP001596071">
    <property type="component" value="Unassembled WGS sequence"/>
</dbReference>
<comment type="caution">
    <text evidence="2">The sequence shown here is derived from an EMBL/GenBank/DDBJ whole genome shotgun (WGS) entry which is preliminary data.</text>
</comment>
<keyword evidence="1" id="KW-0472">Membrane</keyword>
<reference evidence="3" key="1">
    <citation type="journal article" date="2019" name="Int. J. Syst. Evol. Microbiol.">
        <title>The Global Catalogue of Microorganisms (GCM) 10K type strain sequencing project: providing services to taxonomists for standard genome sequencing and annotation.</title>
        <authorList>
            <consortium name="The Broad Institute Genomics Platform"/>
            <consortium name="The Broad Institute Genome Sequencing Center for Infectious Disease"/>
            <person name="Wu L."/>
            <person name="Ma J."/>
        </authorList>
    </citation>
    <scope>NUCLEOTIDE SEQUENCE [LARGE SCALE GENOMIC DNA]</scope>
    <source>
        <strain evidence="3">KACC 11299</strain>
    </source>
</reference>
<keyword evidence="3" id="KW-1185">Reference proteome</keyword>
<feature type="transmembrane region" description="Helical" evidence="1">
    <location>
        <begin position="12"/>
        <end position="31"/>
    </location>
</feature>